<reference evidence="2" key="1">
    <citation type="submission" date="2020-04" db="EMBL/GenBank/DDBJ databases">
        <authorList>
            <person name="Chiriac C."/>
            <person name="Salcher M."/>
            <person name="Ghai R."/>
            <person name="Kavagutti S V."/>
        </authorList>
    </citation>
    <scope>NUCLEOTIDE SEQUENCE</scope>
</reference>
<gene>
    <name evidence="2" type="ORF">UFOVP117_311</name>
</gene>
<protein>
    <submittedName>
        <fullName evidence="2">Uncharacterized protein</fullName>
    </submittedName>
</protein>
<proteinExistence type="predicted"/>
<feature type="region of interest" description="Disordered" evidence="1">
    <location>
        <begin position="20"/>
        <end position="49"/>
    </location>
</feature>
<evidence type="ECO:0000256" key="1">
    <source>
        <dbReference type="SAM" id="MobiDB-lite"/>
    </source>
</evidence>
<accession>A0A6J5L9X9</accession>
<evidence type="ECO:0000313" key="2">
    <source>
        <dbReference type="EMBL" id="CAB4130212.1"/>
    </source>
</evidence>
<sequence>MTQDVDYIIDLLKNLTTNSKKGKKDELGEQDAAAGIGGGGGNTNKRGSNWNELYATVRGKANMLGKSGEKWETGVKRGSANQVW</sequence>
<name>A0A6J5L9X9_9CAUD</name>
<dbReference type="EMBL" id="LR796235">
    <property type="protein sequence ID" value="CAB4130212.1"/>
    <property type="molecule type" value="Genomic_DNA"/>
</dbReference>
<organism evidence="2">
    <name type="scientific">uncultured Caudovirales phage</name>
    <dbReference type="NCBI Taxonomy" id="2100421"/>
    <lineage>
        <taxon>Viruses</taxon>
        <taxon>Duplodnaviria</taxon>
        <taxon>Heunggongvirae</taxon>
        <taxon>Uroviricota</taxon>
        <taxon>Caudoviricetes</taxon>
        <taxon>Peduoviridae</taxon>
        <taxon>Maltschvirus</taxon>
        <taxon>Maltschvirus maltsch</taxon>
    </lineage>
</organism>